<evidence type="ECO:0000313" key="6">
    <source>
        <dbReference type="EMBL" id="MFC6825977.1"/>
    </source>
</evidence>
<protein>
    <submittedName>
        <fullName evidence="6">PAS domain S-box protein</fullName>
    </submittedName>
</protein>
<evidence type="ECO:0000259" key="5">
    <source>
        <dbReference type="PROSITE" id="PS50113"/>
    </source>
</evidence>
<feature type="domain" description="PAS" evidence="4">
    <location>
        <begin position="783"/>
        <end position="828"/>
    </location>
</feature>
<dbReference type="Pfam" id="PF08447">
    <property type="entry name" value="PAS_3"/>
    <property type="match status" value="1"/>
</dbReference>
<dbReference type="InterPro" id="IPR003018">
    <property type="entry name" value="GAF"/>
</dbReference>
<gene>
    <name evidence="6" type="ORF">ACFQEV_13385</name>
</gene>
<evidence type="ECO:0000259" key="4">
    <source>
        <dbReference type="PROSITE" id="PS50112"/>
    </source>
</evidence>
<dbReference type="InterPro" id="IPR013767">
    <property type="entry name" value="PAS_fold"/>
</dbReference>
<feature type="domain" description="PAS" evidence="4">
    <location>
        <begin position="21"/>
        <end position="91"/>
    </location>
</feature>
<dbReference type="RefSeq" id="WP_379696888.1">
    <property type="nucleotide sequence ID" value="NZ_JBHSXH010000015.1"/>
</dbReference>
<feature type="domain" description="PAC" evidence="5">
    <location>
        <begin position="857"/>
        <end position="908"/>
    </location>
</feature>
<evidence type="ECO:0000256" key="1">
    <source>
        <dbReference type="ARBA" id="ARBA00023015"/>
    </source>
</evidence>
<accession>A0ABD5U5G7</accession>
<dbReference type="PANTHER" id="PTHR44757">
    <property type="entry name" value="DIGUANYLATE CYCLASE DGCP"/>
    <property type="match status" value="1"/>
</dbReference>
<dbReference type="InterPro" id="IPR000014">
    <property type="entry name" value="PAS"/>
</dbReference>
<evidence type="ECO:0000313" key="7">
    <source>
        <dbReference type="Proteomes" id="UP001596408"/>
    </source>
</evidence>
<dbReference type="Gene3D" id="3.30.450.20">
    <property type="entry name" value="PAS domain"/>
    <property type="match status" value="7"/>
</dbReference>
<evidence type="ECO:0000256" key="2">
    <source>
        <dbReference type="ARBA" id="ARBA00023163"/>
    </source>
</evidence>
<organism evidence="6 7">
    <name type="scientific">Halopelagius fulvigenes</name>
    <dbReference type="NCBI Taxonomy" id="1198324"/>
    <lineage>
        <taxon>Archaea</taxon>
        <taxon>Methanobacteriati</taxon>
        <taxon>Methanobacteriota</taxon>
        <taxon>Stenosarchaea group</taxon>
        <taxon>Halobacteria</taxon>
        <taxon>Halobacteriales</taxon>
        <taxon>Haloferacaceae</taxon>
    </lineage>
</organism>
<dbReference type="InterPro" id="IPR029016">
    <property type="entry name" value="GAF-like_dom_sf"/>
</dbReference>
<dbReference type="SMART" id="SM00091">
    <property type="entry name" value="PAS"/>
    <property type="match status" value="7"/>
</dbReference>
<feature type="domain" description="PAS" evidence="4">
    <location>
        <begin position="548"/>
        <end position="618"/>
    </location>
</feature>
<dbReference type="CDD" id="cd00130">
    <property type="entry name" value="PAS"/>
    <property type="match status" value="7"/>
</dbReference>
<dbReference type="InterPro" id="IPR052155">
    <property type="entry name" value="Biofilm_reg_signaling"/>
</dbReference>
<feature type="domain" description="PAC" evidence="5">
    <location>
        <begin position="491"/>
        <end position="543"/>
    </location>
</feature>
<dbReference type="Proteomes" id="UP001596408">
    <property type="component" value="Unassembled WGS sequence"/>
</dbReference>
<dbReference type="InterPro" id="IPR035965">
    <property type="entry name" value="PAS-like_dom_sf"/>
</dbReference>
<feature type="domain" description="PAS" evidence="4">
    <location>
        <begin position="285"/>
        <end position="343"/>
    </location>
</feature>
<feature type="domain" description="PAC" evidence="5">
    <location>
        <begin position="225"/>
        <end position="284"/>
    </location>
</feature>
<proteinExistence type="predicted"/>
<dbReference type="Pfam" id="PF13185">
    <property type="entry name" value="GAF_2"/>
    <property type="match status" value="2"/>
</dbReference>
<dbReference type="Pfam" id="PF04967">
    <property type="entry name" value="HTH_10"/>
    <property type="match status" value="1"/>
</dbReference>
<dbReference type="Pfam" id="PF01590">
    <property type="entry name" value="GAF"/>
    <property type="match status" value="2"/>
</dbReference>
<dbReference type="SUPFAM" id="SSF55781">
    <property type="entry name" value="GAF domain-like"/>
    <property type="match status" value="4"/>
</dbReference>
<feature type="domain" description="PAS" evidence="4">
    <location>
        <begin position="661"/>
        <end position="730"/>
    </location>
</feature>
<dbReference type="Pfam" id="PF15915">
    <property type="entry name" value="BAT"/>
    <property type="match status" value="1"/>
</dbReference>
<dbReference type="SMART" id="SM00086">
    <property type="entry name" value="PAC"/>
    <property type="match status" value="6"/>
</dbReference>
<sequence>MVKHSEETPEYFRRTDGESEVGERFEALASSLADGVYQLDSDGRFVAVNDVLIEMLDYGQNGLLGERVSVLLDDDGASHFENVVETLREGGGAVATLELALETARGESVPCELQCSALRADGEFRGTVGVVRDATPRRDAADSLERSERARARLVENVPGVVYRCRNEPGRPMEFLSDECAELTGYDPEEFVSGTRRWGDDAVHPDDADRVREEIRRGVERGETFTVEYRIRTADGETQWVAERGRAVEPVGRESADGDADPATLEGVVTDITERKRTERELRDRETEVRSLVEAIEGYALVRLDVEGYVESWNSGAERLEGYDEDDIVGEHVSTFYTDEDVEAGVPHRNLVEAAETRWTEDEGWLVREDGSKFWANVTVTAIRDDEGELQGFATVARDMTERRRRERQLREERDLRDRVFETSPIGIAVFEPDGRLAKANERMAELLDLSPDAFDRYEMGDRTFFDGDGDPLPYERRPGVRAIETGEPVTDQHVQIETRGGERRWLSINATPLGGDDGELNYVVATVTDITRLEEQTRRLSRRRDELESELADVFDRVTDAFYALDEEWRFTHVNDRAEEMLERDASELLGARIWDEFEHAANSPFRAEYERAMERQESVTFEHYSTSVGTWFEVRAYPSETGLSVYFQDIGDRKERQHELEEYETIVETVGDGVYVLDEEGRFRRMNDACAEMTGYDREKLEGSHYSLIVGEDVTERLEEFEDAIADGEEESGRMEFEMRRRDGSALPVESTFTPLVSDGEFRGTVGVVRDISERKERQRELERYEQLVETVWDGLYALDPDGQIVLANEAICELTGYDRDELLGEHPTLVNSVEVNRAANELQAEMLSGGETEGTLQFDVMRKDGGTVPVEARFGPYEYDDGVYGRCGVVRDVTERKQFEETLTALHESSRAFLNAVSDDDVSEIIIDAATDVLDLSGVVVYRYDEAEDHLVADAKSVKAGISRHEFPPVAERDESLIGHIFTTDEAKYYDDIRESPTLQVDRSVTRVRSGFGVPMGDYGVLAVGSTESDVLDEQTRELVEVLAANAEAAYARVEHESELHERVRQQNVVAELGQRALSERDIDALAQHVAETVAETLDMDYCGVLDLQPDGESLLLRGGVGWSEEAVGSALTRADENRQAGYTLRSADPVIVDDFDDETRFDNPVLTERGIKSGMTVVVGPRDDPWGILGVHDAERRMFTQRDASFLQSVAYVLAAAIDRRTYERELVDQRAELQKRERTLRNAYEIIADPDLSFDERIEDLLGVVREALGTDYATLSRVREEKYIFDAVDVPEGVDLRAGESVPVAELPNCKHVVDSARTLAVRSVAEEAPELADETLGVENYLGAPVFVDGEVYGTFCFYGTEERTEAFTDWEVTFVDILSNWVGNELERQRNTDRLTALNSLNAVVRETTEAVIEQSTREEIEKTVCEALAESESYEFAWVGAVARGSDEVYVRQEAGVENYLEGTSISVDEDRPSSRGPTGRAFRTQEIQVARNVLKNSEYEEWRSNAETYGYQSSASIPIVHEGVVYGTLNVYAARPDAFADEEQVVIGQLGEIVGHAIAAVERKRALTSDQIIEVDFEIPDVFSELNIPAATDGDIVLEQAVPTDDDYLVYGTADEGGVETIEAIVESVPHWTSVRVVGEDVGRVRFEARLEEPPVLMAMASLGGYVHRAVIRDGDYQMTVHLPVGTDVRDAIERVQSAYPAARVRAQRQVDRTERGPNRIVSALNEELTDRQRSVLESAYFSGFFEWPRESSGQEVANSLGISAPTFSQHIRSAENKIFAALFERSGPVH</sequence>
<dbReference type="InterPro" id="IPR013656">
    <property type="entry name" value="PAS_4"/>
</dbReference>
<dbReference type="Gene3D" id="3.30.450.40">
    <property type="match status" value="4"/>
</dbReference>
<feature type="domain" description="PAC" evidence="5">
    <location>
        <begin position="95"/>
        <end position="146"/>
    </location>
</feature>
<feature type="coiled-coil region" evidence="3">
    <location>
        <begin position="531"/>
        <end position="558"/>
    </location>
</feature>
<dbReference type="InterPro" id="IPR000700">
    <property type="entry name" value="PAS-assoc_C"/>
</dbReference>
<evidence type="ECO:0000256" key="3">
    <source>
        <dbReference type="SAM" id="Coils"/>
    </source>
</evidence>
<name>A0ABD5U5G7_9EURY</name>
<keyword evidence="7" id="KW-1185">Reference proteome</keyword>
<dbReference type="SMART" id="SM00065">
    <property type="entry name" value="GAF"/>
    <property type="match status" value="4"/>
</dbReference>
<dbReference type="SUPFAM" id="SSF55785">
    <property type="entry name" value="PYP-like sensor domain (PAS domain)"/>
    <property type="match status" value="7"/>
</dbReference>
<keyword evidence="3" id="KW-0175">Coiled coil</keyword>
<reference evidence="6 7" key="1">
    <citation type="journal article" date="2019" name="Int. J. Syst. Evol. Microbiol.">
        <title>The Global Catalogue of Microorganisms (GCM) 10K type strain sequencing project: providing services to taxonomists for standard genome sequencing and annotation.</title>
        <authorList>
            <consortium name="The Broad Institute Genomics Platform"/>
            <consortium name="The Broad Institute Genome Sequencing Center for Infectious Disease"/>
            <person name="Wu L."/>
            <person name="Ma J."/>
        </authorList>
    </citation>
    <scope>NUCLEOTIDE SEQUENCE [LARGE SCALE GENOMIC DNA]</scope>
    <source>
        <strain evidence="6 7">YIM 94188</strain>
    </source>
</reference>
<dbReference type="EMBL" id="JBHSXH010000015">
    <property type="protein sequence ID" value="MFC6825977.1"/>
    <property type="molecule type" value="Genomic_DNA"/>
</dbReference>
<dbReference type="PROSITE" id="PS50112">
    <property type="entry name" value="PAS"/>
    <property type="match status" value="6"/>
</dbReference>
<keyword evidence="1" id="KW-0805">Transcription regulation</keyword>
<dbReference type="Pfam" id="PF08448">
    <property type="entry name" value="PAS_4"/>
    <property type="match status" value="2"/>
</dbReference>
<dbReference type="Pfam" id="PF00989">
    <property type="entry name" value="PAS"/>
    <property type="match status" value="2"/>
</dbReference>
<feature type="domain" description="PAS" evidence="4">
    <location>
        <begin position="147"/>
        <end position="222"/>
    </location>
</feature>
<dbReference type="InterPro" id="IPR031803">
    <property type="entry name" value="BAT_GAF/HTH-assoc"/>
</dbReference>
<dbReference type="Pfam" id="PF13426">
    <property type="entry name" value="PAS_9"/>
    <property type="match status" value="2"/>
</dbReference>
<feature type="domain" description="PAC" evidence="5">
    <location>
        <begin position="735"/>
        <end position="786"/>
    </location>
</feature>
<feature type="domain" description="PAC" evidence="5">
    <location>
        <begin position="360"/>
        <end position="412"/>
    </location>
</feature>
<dbReference type="NCBIfam" id="TIGR00229">
    <property type="entry name" value="sensory_box"/>
    <property type="match status" value="7"/>
</dbReference>
<comment type="caution">
    <text evidence="6">The sequence shown here is derived from an EMBL/GenBank/DDBJ whole genome shotgun (WGS) entry which is preliminary data.</text>
</comment>
<dbReference type="PROSITE" id="PS50113">
    <property type="entry name" value="PAC"/>
    <property type="match status" value="6"/>
</dbReference>
<dbReference type="PANTHER" id="PTHR44757:SF2">
    <property type="entry name" value="BIOFILM ARCHITECTURE MAINTENANCE PROTEIN MBAA"/>
    <property type="match status" value="1"/>
</dbReference>
<keyword evidence="2" id="KW-0804">Transcription</keyword>
<dbReference type="InterPro" id="IPR001610">
    <property type="entry name" value="PAC"/>
</dbReference>
<dbReference type="InterPro" id="IPR007050">
    <property type="entry name" value="HTH_bacterioopsin"/>
</dbReference>
<dbReference type="InterPro" id="IPR013655">
    <property type="entry name" value="PAS_fold_3"/>
</dbReference>